<dbReference type="PANTHER" id="PTHR20881">
    <property type="entry name" value="3-METHYL-2-OXOBUTANOATE HYDROXYMETHYLTRANSFERASE"/>
    <property type="match status" value="1"/>
</dbReference>
<dbReference type="GO" id="GO:0005739">
    <property type="term" value="C:mitochondrion"/>
    <property type="evidence" value="ECO:0007669"/>
    <property type="project" value="TreeGrafter"/>
</dbReference>
<evidence type="ECO:0000256" key="6">
    <source>
        <dbReference type="RuleBase" id="RU362100"/>
    </source>
</evidence>
<dbReference type="NCBIfam" id="TIGR00222">
    <property type="entry name" value="panB"/>
    <property type="match status" value="1"/>
</dbReference>
<dbReference type="Proteomes" id="UP000694255">
    <property type="component" value="Unassembled WGS sequence"/>
</dbReference>
<accession>A0A8J5ULE6</accession>
<dbReference type="PIRSF" id="PIRSF000388">
    <property type="entry name" value="Pantoate_hydroxy_MeTrfase"/>
    <property type="match status" value="1"/>
</dbReference>
<comment type="catalytic activity">
    <reaction evidence="5 6">
        <text>(6R)-5,10-methylene-5,6,7,8-tetrahydrofolate + 3-methyl-2-oxobutanoate + H2O = 2-dehydropantoate + (6S)-5,6,7,8-tetrahydrofolate</text>
        <dbReference type="Rhea" id="RHEA:11824"/>
        <dbReference type="ChEBI" id="CHEBI:11561"/>
        <dbReference type="ChEBI" id="CHEBI:11851"/>
        <dbReference type="ChEBI" id="CHEBI:15377"/>
        <dbReference type="ChEBI" id="CHEBI:15636"/>
        <dbReference type="ChEBI" id="CHEBI:57453"/>
        <dbReference type="EC" id="2.1.2.11"/>
    </reaction>
</comment>
<evidence type="ECO:0000256" key="2">
    <source>
        <dbReference type="ARBA" id="ARBA00008676"/>
    </source>
</evidence>
<dbReference type="NCBIfam" id="NF001452">
    <property type="entry name" value="PRK00311.1"/>
    <property type="match status" value="1"/>
</dbReference>
<dbReference type="RefSeq" id="XP_049262815.1">
    <property type="nucleotide sequence ID" value="XM_049407779.1"/>
</dbReference>
<dbReference type="GO" id="GO:0003864">
    <property type="term" value="F:3-methyl-2-oxobutanoate hydroxymethyltransferase activity"/>
    <property type="evidence" value="ECO:0007669"/>
    <property type="project" value="UniProtKB-EC"/>
</dbReference>
<dbReference type="OrthoDB" id="425211at2759"/>
<organism evidence="7 8">
    <name type="scientific">[Candida] subhashii</name>
    <dbReference type="NCBI Taxonomy" id="561895"/>
    <lineage>
        <taxon>Eukaryota</taxon>
        <taxon>Fungi</taxon>
        <taxon>Dikarya</taxon>
        <taxon>Ascomycota</taxon>
        <taxon>Saccharomycotina</taxon>
        <taxon>Pichiomycetes</taxon>
        <taxon>Debaryomycetaceae</taxon>
        <taxon>Spathaspora</taxon>
    </lineage>
</organism>
<comment type="similarity">
    <text evidence="2 6">Belongs to the PanB family.</text>
</comment>
<dbReference type="AlphaFoldDB" id="A0A8J5ULE6"/>
<dbReference type="GO" id="GO:0015940">
    <property type="term" value="P:pantothenate biosynthetic process"/>
    <property type="evidence" value="ECO:0007669"/>
    <property type="project" value="UniProtKB-KW"/>
</dbReference>
<dbReference type="PANTHER" id="PTHR20881:SF0">
    <property type="entry name" value="3-METHYL-2-OXOBUTANOATE HYDROXYMETHYLTRANSFERASE"/>
    <property type="match status" value="1"/>
</dbReference>
<evidence type="ECO:0000256" key="1">
    <source>
        <dbReference type="ARBA" id="ARBA00005033"/>
    </source>
</evidence>
<keyword evidence="6" id="KW-0566">Pantothenate biosynthesis</keyword>
<proteinExistence type="inferred from homology"/>
<dbReference type="CDD" id="cd06557">
    <property type="entry name" value="KPHMT-like"/>
    <property type="match status" value="1"/>
</dbReference>
<dbReference type="HAMAP" id="MF_00156">
    <property type="entry name" value="PanB"/>
    <property type="match status" value="1"/>
</dbReference>
<comment type="pathway">
    <text evidence="1 6">Cofactor biosynthesis; (R)-pantothenate biosynthesis; (R)-pantoate from 3-methyl-2-oxobutanoate: step 1/2.</text>
</comment>
<dbReference type="EC" id="2.1.2.11" evidence="3 6"/>
<dbReference type="EMBL" id="JAGSYN010000167">
    <property type="protein sequence ID" value="KAG7662582.1"/>
    <property type="molecule type" value="Genomic_DNA"/>
</dbReference>
<evidence type="ECO:0000313" key="7">
    <source>
        <dbReference type="EMBL" id="KAG7662582.1"/>
    </source>
</evidence>
<evidence type="ECO:0000256" key="4">
    <source>
        <dbReference type="ARBA" id="ARBA00022679"/>
    </source>
</evidence>
<name>A0A8J5ULE6_9ASCO</name>
<evidence type="ECO:0000256" key="3">
    <source>
        <dbReference type="ARBA" id="ARBA00012618"/>
    </source>
</evidence>
<reference evidence="7 8" key="1">
    <citation type="journal article" date="2021" name="DNA Res.">
        <title>Genome analysis of Candida subhashii reveals its hybrid nature and dual mitochondrial genome conformations.</title>
        <authorList>
            <person name="Mixao V."/>
            <person name="Hegedusova E."/>
            <person name="Saus E."/>
            <person name="Pryszcz L.P."/>
            <person name="Cillingova A."/>
            <person name="Nosek J."/>
            <person name="Gabaldon T."/>
        </authorList>
    </citation>
    <scope>NUCLEOTIDE SEQUENCE [LARGE SCALE GENOMIC DNA]</scope>
    <source>
        <strain evidence="7 8">CBS 10753</strain>
    </source>
</reference>
<dbReference type="InterPro" id="IPR003700">
    <property type="entry name" value="Pantoate_hydroxy_MeTrfase"/>
</dbReference>
<evidence type="ECO:0000313" key="8">
    <source>
        <dbReference type="Proteomes" id="UP000694255"/>
    </source>
</evidence>
<dbReference type="Pfam" id="PF02548">
    <property type="entry name" value="Pantoate_transf"/>
    <property type="match status" value="1"/>
</dbReference>
<comment type="function">
    <text evidence="6">Catalyzes the reversible reaction in which hydroxymethyl group from 5,10-methylenetetrahydrofolate is transferred onto alpha-ketoisovalerate to form ketopantoate.</text>
</comment>
<comment type="caution">
    <text evidence="7">The sequence shown here is derived from an EMBL/GenBank/DDBJ whole genome shotgun (WGS) entry which is preliminary data.</text>
</comment>
<sequence length="317" mass="35294">MFKTIRFSRGYLRSHITSIQAIRYSSYTHYTRKTLADIARLYQNGEPISMVTSHDFLTSKMLETAEIDINLIGDSLANTSLGYESTNELTLDEMIYHVKSVQRGNGHSLLVADMPFGTFERSPEQAVETAVKLVQQGKIQAVKIEGGNPEIIPTIEKLISIGIPVMGHVGLTPQKHNTLGGYKLQGKNSQNAIQIYQECLNLQKAGVFAMVLECIPNKLSEFITNNLSVPTIGIGAGPHTSGQVLVIADMLGMANPEESHTAKFVKRYGNFFKEGVEGLKNYKTEVKSKEFPVPDIHGYKMKREVFEEFKEKAESMT</sequence>
<keyword evidence="8" id="KW-1185">Reference proteome</keyword>
<dbReference type="FunFam" id="3.20.20.60:FF:000003">
    <property type="entry name" value="3-methyl-2-oxobutanoate hydroxymethyltransferase"/>
    <property type="match status" value="1"/>
</dbReference>
<gene>
    <name evidence="7" type="ORF">J8A68_003879</name>
</gene>
<protein>
    <recommendedName>
        <fullName evidence="3 6">3-methyl-2-oxobutanoate hydroxymethyltransferase</fullName>
        <ecNumber evidence="3 6">2.1.2.11</ecNumber>
    </recommendedName>
</protein>
<evidence type="ECO:0000256" key="5">
    <source>
        <dbReference type="ARBA" id="ARBA00049172"/>
    </source>
</evidence>
<dbReference type="GO" id="GO:0000287">
    <property type="term" value="F:magnesium ion binding"/>
    <property type="evidence" value="ECO:0007669"/>
    <property type="project" value="TreeGrafter"/>
</dbReference>
<dbReference type="GeneID" id="73470679"/>
<keyword evidence="4 6" id="KW-0808">Transferase</keyword>